<name>A0A9N7RCC6_STRHE</name>
<dbReference type="OrthoDB" id="759788at2759"/>
<dbReference type="PANTHER" id="PTHR34189:SF13">
    <property type="entry name" value="TRANSMEMBRANE PROTEIN"/>
    <property type="match status" value="1"/>
</dbReference>
<dbReference type="EMBL" id="CACSLK010026072">
    <property type="protein sequence ID" value="CAA0825426.1"/>
    <property type="molecule type" value="Genomic_DNA"/>
</dbReference>
<keyword evidence="2" id="KW-1133">Transmembrane helix</keyword>
<reference evidence="3" key="1">
    <citation type="submission" date="2019-12" db="EMBL/GenBank/DDBJ databases">
        <authorList>
            <person name="Scholes J."/>
        </authorList>
    </citation>
    <scope>NUCLEOTIDE SEQUENCE</scope>
</reference>
<dbReference type="PANTHER" id="PTHR34189">
    <property type="entry name" value="TRANSMEMBRANE PROTEIN"/>
    <property type="match status" value="1"/>
</dbReference>
<feature type="region of interest" description="Disordered" evidence="1">
    <location>
        <begin position="1"/>
        <end position="50"/>
    </location>
</feature>
<keyword evidence="2" id="KW-0812">Transmembrane</keyword>
<accession>A0A9N7RCC6</accession>
<evidence type="ECO:0000256" key="1">
    <source>
        <dbReference type="SAM" id="MobiDB-lite"/>
    </source>
</evidence>
<comment type="caution">
    <text evidence="3">The sequence shown here is derived from an EMBL/GenBank/DDBJ whole genome shotgun (WGS) entry which is preliminary data.</text>
</comment>
<keyword evidence="2" id="KW-0472">Membrane</keyword>
<proteinExistence type="predicted"/>
<gene>
    <name evidence="3" type="ORF">SHERM_22202</name>
</gene>
<protein>
    <submittedName>
        <fullName evidence="3">Uncharacterized protein</fullName>
    </submittedName>
</protein>
<evidence type="ECO:0000313" key="4">
    <source>
        <dbReference type="Proteomes" id="UP001153555"/>
    </source>
</evidence>
<dbReference type="AlphaFoldDB" id="A0A9N7RCC6"/>
<dbReference type="Proteomes" id="UP001153555">
    <property type="component" value="Unassembled WGS sequence"/>
</dbReference>
<evidence type="ECO:0000313" key="3">
    <source>
        <dbReference type="EMBL" id="CAA0825426.1"/>
    </source>
</evidence>
<feature type="compositionally biased region" description="Polar residues" evidence="1">
    <location>
        <begin position="1"/>
        <end position="25"/>
    </location>
</feature>
<keyword evidence="4" id="KW-1185">Reference proteome</keyword>
<feature type="compositionally biased region" description="Basic and acidic residues" evidence="1">
    <location>
        <begin position="39"/>
        <end position="50"/>
    </location>
</feature>
<organism evidence="3 4">
    <name type="scientific">Striga hermonthica</name>
    <name type="common">Purple witchweed</name>
    <name type="synonym">Buchnera hermonthica</name>
    <dbReference type="NCBI Taxonomy" id="68872"/>
    <lineage>
        <taxon>Eukaryota</taxon>
        <taxon>Viridiplantae</taxon>
        <taxon>Streptophyta</taxon>
        <taxon>Embryophyta</taxon>
        <taxon>Tracheophyta</taxon>
        <taxon>Spermatophyta</taxon>
        <taxon>Magnoliopsida</taxon>
        <taxon>eudicotyledons</taxon>
        <taxon>Gunneridae</taxon>
        <taxon>Pentapetalae</taxon>
        <taxon>asterids</taxon>
        <taxon>lamiids</taxon>
        <taxon>Lamiales</taxon>
        <taxon>Orobanchaceae</taxon>
        <taxon>Buchnereae</taxon>
        <taxon>Striga</taxon>
    </lineage>
</organism>
<feature type="transmembrane region" description="Helical" evidence="2">
    <location>
        <begin position="58"/>
        <end position="76"/>
    </location>
</feature>
<evidence type="ECO:0000256" key="2">
    <source>
        <dbReference type="SAM" id="Phobius"/>
    </source>
</evidence>
<sequence length="93" mass="10241">MYRTGSSGRVSDEFFSSATKTSAQTADGDHEQQQLLPTHRPESHPPKKDKIRFRSAETAVHSIPLVLILCAAILWFCSAPVDMSDSIAARVKI</sequence>